<organism evidence="3 4">
    <name type="scientific">Drechslerella dactyloides</name>
    <name type="common">Nematode-trapping fungus</name>
    <name type="synonym">Arthrobotrys dactyloides</name>
    <dbReference type="NCBI Taxonomy" id="74499"/>
    <lineage>
        <taxon>Eukaryota</taxon>
        <taxon>Fungi</taxon>
        <taxon>Dikarya</taxon>
        <taxon>Ascomycota</taxon>
        <taxon>Pezizomycotina</taxon>
        <taxon>Orbiliomycetes</taxon>
        <taxon>Orbiliales</taxon>
        <taxon>Orbiliaceae</taxon>
        <taxon>Drechslerella</taxon>
    </lineage>
</organism>
<dbReference type="AlphaFoldDB" id="A0AAD6IVV9"/>
<reference evidence="3" key="1">
    <citation type="submission" date="2023-01" db="EMBL/GenBank/DDBJ databases">
        <title>The chitinases involved in constricting ring structure development in the nematode-trapping fungus Drechslerella dactyloides.</title>
        <authorList>
            <person name="Wang R."/>
            <person name="Zhang L."/>
            <person name="Tang P."/>
            <person name="Li S."/>
            <person name="Liang L."/>
        </authorList>
    </citation>
    <scope>NUCLEOTIDE SEQUENCE</scope>
    <source>
        <strain evidence="3">YMF1.00031</strain>
    </source>
</reference>
<name>A0AAD6IVV9_DREDA</name>
<feature type="compositionally biased region" description="Polar residues" evidence="1">
    <location>
        <begin position="457"/>
        <end position="478"/>
    </location>
</feature>
<comment type="caution">
    <text evidence="3">The sequence shown here is derived from an EMBL/GenBank/DDBJ whole genome shotgun (WGS) entry which is preliminary data.</text>
</comment>
<protein>
    <submittedName>
        <fullName evidence="3">Uncharacterized protein</fullName>
    </submittedName>
</protein>
<dbReference type="EMBL" id="JAQGDS010000006">
    <property type="protein sequence ID" value="KAJ6259685.1"/>
    <property type="molecule type" value="Genomic_DNA"/>
</dbReference>
<evidence type="ECO:0000256" key="1">
    <source>
        <dbReference type="SAM" id="MobiDB-lite"/>
    </source>
</evidence>
<feature type="signal peptide" evidence="2">
    <location>
        <begin position="1"/>
        <end position="19"/>
    </location>
</feature>
<feature type="region of interest" description="Disordered" evidence="1">
    <location>
        <begin position="451"/>
        <end position="478"/>
    </location>
</feature>
<feature type="compositionally biased region" description="Polar residues" evidence="1">
    <location>
        <begin position="406"/>
        <end position="430"/>
    </location>
</feature>
<accession>A0AAD6IVV9</accession>
<dbReference type="Proteomes" id="UP001221413">
    <property type="component" value="Unassembled WGS sequence"/>
</dbReference>
<sequence>MISSTNTLLAAIVPALVSSYQIGFQETVAVAGDPYNQDSPIEFTQYLNEDDIAPPCLSAPIFPNGYIEKVYLRNGLPEPRPPLAMAFFNAYGDQIDPTTPCSNGNFLFAVRWYPNADSEQTFIPPDGTFTHFQEIRPIDAGWPDVENIGDGSILYREDEGNYATFRGIVTYQQLFLSDSPELQGPLDLPGDEEYSEFTIPEDAAGYNDFFPNSLADTAANSASQGLSGPQVSPPTDNIISESSGTGTMPDNQAGIQAVGTGPQQNLFSNLLELMGVTDLPNAFKEQFEFEQRYPDFFRMMVDQFIESRRDALQDGIYVPAPLGLLLRYSNEELQQMGLEQDPVLEIDSWAFIHNAREQNPQYDTQTPLIFRMFEGRAPGMFQAVLDNYINSAINEITQREDDVDYTSESVSQFETTEPSTPEQAGSVAESNTWLERLPENPLDLIPEQLTGEEDLSQTEFLATPNQDPSNSNLGSPGI</sequence>
<proteinExistence type="predicted"/>
<evidence type="ECO:0000256" key="2">
    <source>
        <dbReference type="SAM" id="SignalP"/>
    </source>
</evidence>
<feature type="chain" id="PRO_5042098682" evidence="2">
    <location>
        <begin position="20"/>
        <end position="478"/>
    </location>
</feature>
<keyword evidence="2" id="KW-0732">Signal</keyword>
<gene>
    <name evidence="3" type="ORF">Dda_5323</name>
</gene>
<evidence type="ECO:0000313" key="3">
    <source>
        <dbReference type="EMBL" id="KAJ6259685.1"/>
    </source>
</evidence>
<feature type="region of interest" description="Disordered" evidence="1">
    <location>
        <begin position="400"/>
        <end position="430"/>
    </location>
</feature>
<keyword evidence="4" id="KW-1185">Reference proteome</keyword>
<evidence type="ECO:0000313" key="4">
    <source>
        <dbReference type="Proteomes" id="UP001221413"/>
    </source>
</evidence>